<evidence type="ECO:0000256" key="1">
    <source>
        <dbReference type="ARBA" id="ARBA00022691"/>
    </source>
</evidence>
<evidence type="ECO:0000256" key="2">
    <source>
        <dbReference type="ARBA" id="ARBA00022723"/>
    </source>
</evidence>
<dbReference type="InterPro" id="IPR013785">
    <property type="entry name" value="Aldolase_TIM"/>
</dbReference>
<keyword evidence="4" id="KW-0411">Iron-sulfur</keyword>
<dbReference type="PANTHER" id="PTHR11228">
    <property type="entry name" value="RADICAL SAM DOMAIN PROTEIN"/>
    <property type="match status" value="1"/>
</dbReference>
<sequence length="147" mass="16799">MKIIKTELLWSRACKYRCSGCGMRKPVLHERPNLDLWRKGFEELKALGNKFVAIYGAEPLERFEGLPEIVKMIKENDMDCTIITAYHDPEKLSKLVASGLDSVTTSFDVYGDEHRTQKMLNGLETLREANVNDKACVITASLENQRY</sequence>
<keyword evidence="3" id="KW-0408">Iron</keyword>
<reference evidence="6 7" key="1">
    <citation type="journal article" date="2020" name="Biotechnol. Biofuels">
        <title>New insights from the biogas microbiome by comprehensive genome-resolved metagenomics of nearly 1600 species originating from multiple anaerobic digesters.</title>
        <authorList>
            <person name="Campanaro S."/>
            <person name="Treu L."/>
            <person name="Rodriguez-R L.M."/>
            <person name="Kovalovszki A."/>
            <person name="Ziels R.M."/>
            <person name="Maus I."/>
            <person name="Zhu X."/>
            <person name="Kougias P.G."/>
            <person name="Basile A."/>
            <person name="Luo G."/>
            <person name="Schluter A."/>
            <person name="Konstantinidis K.T."/>
            <person name="Angelidaki I."/>
        </authorList>
    </citation>
    <scope>NUCLEOTIDE SEQUENCE [LARGE SCALE GENOMIC DNA]</scope>
    <source>
        <strain evidence="6">AS27yjCOA_65</strain>
    </source>
</reference>
<dbReference type="CDD" id="cd01335">
    <property type="entry name" value="Radical_SAM"/>
    <property type="match status" value="1"/>
</dbReference>
<dbReference type="SUPFAM" id="SSF102114">
    <property type="entry name" value="Radical SAM enzymes"/>
    <property type="match status" value="1"/>
</dbReference>
<dbReference type="GO" id="GO:0003824">
    <property type="term" value="F:catalytic activity"/>
    <property type="evidence" value="ECO:0007669"/>
    <property type="project" value="InterPro"/>
</dbReference>
<dbReference type="Pfam" id="PF04055">
    <property type="entry name" value="Radical_SAM"/>
    <property type="match status" value="1"/>
</dbReference>
<evidence type="ECO:0000256" key="4">
    <source>
        <dbReference type="ARBA" id="ARBA00023014"/>
    </source>
</evidence>
<evidence type="ECO:0000259" key="5">
    <source>
        <dbReference type="Pfam" id="PF04055"/>
    </source>
</evidence>
<dbReference type="SFLD" id="SFLDS00029">
    <property type="entry name" value="Radical_SAM"/>
    <property type="match status" value="1"/>
</dbReference>
<comment type="caution">
    <text evidence="6">The sequence shown here is derived from an EMBL/GenBank/DDBJ whole genome shotgun (WGS) entry which is preliminary data.</text>
</comment>
<evidence type="ECO:0000256" key="3">
    <source>
        <dbReference type="ARBA" id="ARBA00023004"/>
    </source>
</evidence>
<dbReference type="PANTHER" id="PTHR11228:SF7">
    <property type="entry name" value="PQQA PEPTIDE CYCLASE"/>
    <property type="match status" value="1"/>
</dbReference>
<accession>A0A7X9ILC2</accession>
<dbReference type="GO" id="GO:0046872">
    <property type="term" value="F:metal ion binding"/>
    <property type="evidence" value="ECO:0007669"/>
    <property type="project" value="UniProtKB-KW"/>
</dbReference>
<feature type="domain" description="Radical SAM core" evidence="5">
    <location>
        <begin position="11"/>
        <end position="136"/>
    </location>
</feature>
<dbReference type="InterPro" id="IPR058240">
    <property type="entry name" value="rSAM_sf"/>
</dbReference>
<dbReference type="InterPro" id="IPR007197">
    <property type="entry name" value="rSAM"/>
</dbReference>
<dbReference type="EMBL" id="JAAZON010000293">
    <property type="protein sequence ID" value="NMC62835.1"/>
    <property type="molecule type" value="Genomic_DNA"/>
</dbReference>
<evidence type="ECO:0000313" key="6">
    <source>
        <dbReference type="EMBL" id="NMC62835.1"/>
    </source>
</evidence>
<dbReference type="AlphaFoldDB" id="A0A7X9ILC2"/>
<dbReference type="InterPro" id="IPR050377">
    <property type="entry name" value="Radical_SAM_PqqE_MftC-like"/>
</dbReference>
<dbReference type="Proteomes" id="UP000524246">
    <property type="component" value="Unassembled WGS sequence"/>
</dbReference>
<keyword evidence="2" id="KW-0479">Metal-binding</keyword>
<proteinExistence type="predicted"/>
<keyword evidence="1" id="KW-0949">S-adenosyl-L-methionine</keyword>
<dbReference type="Gene3D" id="3.20.20.70">
    <property type="entry name" value="Aldolase class I"/>
    <property type="match status" value="1"/>
</dbReference>
<protein>
    <submittedName>
        <fullName evidence="6">Radical SAM protein</fullName>
    </submittedName>
</protein>
<name>A0A7X9ILC2_9DELT</name>
<dbReference type="GO" id="GO:0051536">
    <property type="term" value="F:iron-sulfur cluster binding"/>
    <property type="evidence" value="ECO:0007669"/>
    <property type="project" value="UniProtKB-KW"/>
</dbReference>
<gene>
    <name evidence="6" type="ORF">GYA55_06660</name>
</gene>
<organism evidence="6 7">
    <name type="scientific">SAR324 cluster bacterium</name>
    <dbReference type="NCBI Taxonomy" id="2024889"/>
    <lineage>
        <taxon>Bacteria</taxon>
        <taxon>Deltaproteobacteria</taxon>
        <taxon>SAR324 cluster</taxon>
    </lineage>
</organism>
<evidence type="ECO:0000313" key="7">
    <source>
        <dbReference type="Proteomes" id="UP000524246"/>
    </source>
</evidence>